<comment type="caution">
    <text evidence="2">The sequence shown here is derived from an EMBL/GenBank/DDBJ whole genome shotgun (WGS) entry which is preliminary data.</text>
</comment>
<dbReference type="AlphaFoldDB" id="A0A2V2UIY1"/>
<dbReference type="InterPro" id="IPR037593">
    <property type="entry name" value="MIOS/Sea4"/>
</dbReference>
<dbReference type="GO" id="GO:0005737">
    <property type="term" value="C:cytoplasm"/>
    <property type="evidence" value="ECO:0007669"/>
    <property type="project" value="TreeGrafter"/>
</dbReference>
<dbReference type="PANTHER" id="PTHR16453">
    <property type="entry name" value="WD40 DOMAIN-CONTAINING PROTEIN MIO FAMILY MEMBER"/>
    <property type="match status" value="1"/>
</dbReference>
<feature type="domain" description="GATOR2 complex protein MIO zinc-ribbon like" evidence="1">
    <location>
        <begin position="102"/>
        <end position="145"/>
    </location>
</feature>
<evidence type="ECO:0000259" key="1">
    <source>
        <dbReference type="Pfam" id="PF17034"/>
    </source>
</evidence>
<dbReference type="VEuPathDB" id="TriTrypDB:TcG_03585"/>
<reference evidence="2 3" key="1">
    <citation type="journal article" date="2018" name="Microb. Genom.">
        <title>Expanding an expanded genome: long-read sequencing of Trypanosoma cruzi.</title>
        <authorList>
            <person name="Berna L."/>
            <person name="Rodriguez M."/>
            <person name="Chiribao M.L."/>
            <person name="Parodi-Talice A."/>
            <person name="Pita S."/>
            <person name="Rijo G."/>
            <person name="Alvarez-Valin F."/>
            <person name="Robello C."/>
        </authorList>
    </citation>
    <scope>NUCLEOTIDE SEQUENCE [LARGE SCALE GENOMIC DNA]</scope>
    <source>
        <strain evidence="2 3">Dm28c</strain>
    </source>
</reference>
<dbReference type="VEuPathDB" id="TriTrypDB:TcBrA4_0091200"/>
<dbReference type="EMBL" id="PRFA01000267">
    <property type="protein sequence ID" value="PWU83960.1"/>
    <property type="molecule type" value="Genomic_DNA"/>
</dbReference>
<organism evidence="2 3">
    <name type="scientific">Trypanosoma cruzi</name>
    <dbReference type="NCBI Taxonomy" id="5693"/>
    <lineage>
        <taxon>Eukaryota</taxon>
        <taxon>Discoba</taxon>
        <taxon>Euglenozoa</taxon>
        <taxon>Kinetoplastea</taxon>
        <taxon>Metakinetoplastina</taxon>
        <taxon>Trypanosomatida</taxon>
        <taxon>Trypanosomatidae</taxon>
        <taxon>Trypanosoma</taxon>
        <taxon>Schizotrypanum</taxon>
    </lineage>
</organism>
<protein>
    <recommendedName>
        <fullName evidence="1">GATOR2 complex protein MIO zinc-ribbon like domain-containing protein</fullName>
    </recommendedName>
</protein>
<sequence length="160" mass="17330">MRGSLSSAPCLTWRVSSCASLTSFSSHRKQRPINGSMSDCGIQKYSSTRDVFFQPSLSSLPSFTSALSAKTDPLQHCALSYPLLATGRSHCSVCSSLVYLRSSCAQDSLAWCTACLHGGHANHLQEWFSTHRKCPVYGCSCRCEQVGTESYGEGGRAAFI</sequence>
<evidence type="ECO:0000313" key="3">
    <source>
        <dbReference type="Proteomes" id="UP000246121"/>
    </source>
</evidence>
<dbReference type="VEuPathDB" id="TriTrypDB:TcCL_ESM02139"/>
<dbReference type="InterPro" id="IPR031488">
    <property type="entry name" value="Zn_ribbon_mio"/>
</dbReference>
<gene>
    <name evidence="2" type="ORF">C4B63_267g25</name>
</gene>
<dbReference type="VEuPathDB" id="TriTrypDB:ECC02_004978"/>
<dbReference type="VEuPathDB" id="TriTrypDB:BCY84_21210"/>
<dbReference type="VEuPathDB" id="TriTrypDB:TCSYLVIO_005918"/>
<dbReference type="PANTHER" id="PTHR16453:SF9">
    <property type="entry name" value="GATOR COMPLEX PROTEIN MIOS"/>
    <property type="match status" value="1"/>
</dbReference>
<name>A0A2V2UIY1_TRYCR</name>
<dbReference type="VEuPathDB" id="TriTrypDB:C4B63_267g25"/>
<dbReference type="VEuPathDB" id="TriTrypDB:TcCLB.509233.230"/>
<dbReference type="VEuPathDB" id="TriTrypDB:TCDM_08097"/>
<proteinExistence type="predicted"/>
<evidence type="ECO:0000313" key="2">
    <source>
        <dbReference type="EMBL" id="PWU83960.1"/>
    </source>
</evidence>
<dbReference type="Pfam" id="PF17034">
    <property type="entry name" value="zinc_ribbon_16"/>
    <property type="match status" value="1"/>
</dbReference>
<dbReference type="Proteomes" id="UP000246121">
    <property type="component" value="Unassembled WGS sequence"/>
</dbReference>
<dbReference type="VEuPathDB" id="TriTrypDB:Tc_MARK_5368"/>
<dbReference type="VEuPathDB" id="TriTrypDB:C3747_137g81"/>
<accession>A0A2V2UIY1</accession>